<keyword evidence="3" id="KW-1185">Reference proteome</keyword>
<dbReference type="OrthoDB" id="21589at2759"/>
<reference evidence="2" key="1">
    <citation type="journal article" date="2020" name="Fungal Divers.">
        <title>Resolving the Mortierellaceae phylogeny through synthesis of multi-gene phylogenetics and phylogenomics.</title>
        <authorList>
            <person name="Vandepol N."/>
            <person name="Liber J."/>
            <person name="Desiro A."/>
            <person name="Na H."/>
            <person name="Kennedy M."/>
            <person name="Barry K."/>
            <person name="Grigoriev I.V."/>
            <person name="Miller A.N."/>
            <person name="O'Donnell K."/>
            <person name="Stajich J.E."/>
            <person name="Bonito G."/>
        </authorList>
    </citation>
    <scope>NUCLEOTIDE SEQUENCE</scope>
    <source>
        <strain evidence="2">KOD948</strain>
    </source>
</reference>
<proteinExistence type="predicted"/>
<dbReference type="Proteomes" id="UP000726737">
    <property type="component" value="Unassembled WGS sequence"/>
</dbReference>
<feature type="compositionally biased region" description="Low complexity" evidence="1">
    <location>
        <begin position="335"/>
        <end position="378"/>
    </location>
</feature>
<dbReference type="EMBL" id="JAAAJA010000033">
    <property type="protein sequence ID" value="KAG0265350.1"/>
    <property type="molecule type" value="Genomic_DNA"/>
</dbReference>
<dbReference type="GO" id="GO:0030968">
    <property type="term" value="P:endoplasmic reticulum unfolded protein response"/>
    <property type="evidence" value="ECO:0007669"/>
    <property type="project" value="TreeGrafter"/>
</dbReference>
<dbReference type="AlphaFoldDB" id="A0A9P6QGD4"/>
<comment type="caution">
    <text evidence="2">The sequence shown here is derived from an EMBL/GenBank/DDBJ whole genome shotgun (WGS) entry which is preliminary data.</text>
</comment>
<evidence type="ECO:0000313" key="3">
    <source>
        <dbReference type="Proteomes" id="UP000726737"/>
    </source>
</evidence>
<evidence type="ECO:0008006" key="4">
    <source>
        <dbReference type="Google" id="ProtNLM"/>
    </source>
</evidence>
<evidence type="ECO:0000313" key="2">
    <source>
        <dbReference type="EMBL" id="KAG0265350.1"/>
    </source>
</evidence>
<name>A0A9P6QGD4_9FUNG</name>
<dbReference type="InterPro" id="IPR039751">
    <property type="entry name" value="HERPUD1/2"/>
</dbReference>
<protein>
    <recommendedName>
        <fullName evidence="4">Ubiquitin-like domain-containing protein</fullName>
    </recommendedName>
</protein>
<dbReference type="Gene3D" id="3.10.20.90">
    <property type="entry name" value="Phosphatidylinositol 3-kinase Catalytic Subunit, Chain A, domain 1"/>
    <property type="match status" value="1"/>
</dbReference>
<dbReference type="CDD" id="cd17039">
    <property type="entry name" value="Ubl_ubiquitin_like"/>
    <property type="match status" value="1"/>
</dbReference>
<dbReference type="InterPro" id="IPR029071">
    <property type="entry name" value="Ubiquitin-like_domsf"/>
</dbReference>
<organism evidence="2 3">
    <name type="scientific">Mortierella polycephala</name>
    <dbReference type="NCBI Taxonomy" id="41804"/>
    <lineage>
        <taxon>Eukaryota</taxon>
        <taxon>Fungi</taxon>
        <taxon>Fungi incertae sedis</taxon>
        <taxon>Mucoromycota</taxon>
        <taxon>Mortierellomycotina</taxon>
        <taxon>Mortierellomycetes</taxon>
        <taxon>Mortierellales</taxon>
        <taxon>Mortierellaceae</taxon>
        <taxon>Mortierella</taxon>
    </lineage>
</organism>
<dbReference type="PANTHER" id="PTHR12943">
    <property type="entry name" value="HOMOCYSTEINE-RESPONSIVE ENDOPLASMIC RETICULUM-RESIDENT UNIQUITIN-LIKE DOMAIN HERPUD PROTEIN FAMILY MEMBER"/>
    <property type="match status" value="1"/>
</dbReference>
<dbReference type="SUPFAM" id="SSF54236">
    <property type="entry name" value="Ubiquitin-like"/>
    <property type="match status" value="1"/>
</dbReference>
<dbReference type="PANTHER" id="PTHR12943:SF27">
    <property type="entry name" value="HOMOCYSTEINE-INDUCED ENDOPLASMIC RETICULUM PROTEIN, ISOFORM A"/>
    <property type="match status" value="1"/>
</dbReference>
<feature type="region of interest" description="Disordered" evidence="1">
    <location>
        <begin position="322"/>
        <end position="458"/>
    </location>
</feature>
<feature type="compositionally biased region" description="Basic and acidic residues" evidence="1">
    <location>
        <begin position="379"/>
        <end position="407"/>
    </location>
</feature>
<gene>
    <name evidence="2" type="ORF">BG011_004895</name>
</gene>
<sequence>MDPWTIEIHSHATSFTAIVAVSRQWTVLHLKEVIRQRLETPPPVAADIDLVYNERNLEDSDVLAQVDFGVSTPRVDLSVSPLLQTVDKWDSEACSPATVHIRETESNMKFLKTGSAVGDLPGTGAKDRNTAETVADLHKGHFAGQQSNVNSKRERESQTGHHIDPVTPVSHTSPCPTIPRSYQYAIVNGMPYLIPMSSLPLLHHQHNIPGGYISSPMLLNPDGTMARYPHASVQQQRQQQQQQQQTGAAAVNGMQENIQENARRDQRRAASLWLFLKLVFGVYIFSQNGSFERIVLLHLAALIIFLHQTGRLRIVRRVAQDPPRDPAADGGNQNASSTASNTATGHTNSASTSASASLSLPLPSESSSATTSTAAESASLHKEPQGEGMEENAREKNEDLTTSHTKESTTPSSLASEKTETIEGSSSLLEENGTQEHTQNQLQGEEAPGQEHQHQRRVSTWRYVEHALLTFITSLIPAPPPEIDPAAANAAAAGERAM</sequence>
<feature type="compositionally biased region" description="Polar residues" evidence="1">
    <location>
        <begin position="408"/>
        <end position="429"/>
    </location>
</feature>
<evidence type="ECO:0000256" key="1">
    <source>
        <dbReference type="SAM" id="MobiDB-lite"/>
    </source>
</evidence>
<accession>A0A9P6QGD4</accession>